<evidence type="ECO:0000313" key="2">
    <source>
        <dbReference type="Proteomes" id="UP000320948"/>
    </source>
</evidence>
<dbReference type="AlphaFoldDB" id="A0A6N4RF28"/>
<reference evidence="1 2" key="1">
    <citation type="journal article" date="2017" name="Nat. Commun.">
        <title>In situ click chemistry generation of cyclooxygenase-2 inhibitors.</title>
        <authorList>
            <person name="Bhardwaj A."/>
            <person name="Kaur J."/>
            <person name="Wuest M."/>
            <person name="Wuest F."/>
        </authorList>
    </citation>
    <scope>NUCLEOTIDE SEQUENCE [LARGE SCALE GENOMIC DNA]</scope>
    <source>
        <strain evidence="1">S2_018_000_R2_106</strain>
    </source>
</reference>
<sequence length="162" mass="18475">MSDTVFTCGHVLCIIDGISLYDVELTYEYTRMLGEYLTGVPAPSPYMNTDKIAEISIWALALNEFCGDNLKRQMVRQHPAAFHHTQLNALIQDESLTDATLVRLYHEKAKVLGIQLDKPLTLEPLTYAERQKFLQLVTDPVFRQKCLRLLQLGTEDYITEPA</sequence>
<dbReference type="EMBL" id="VAFM01000001">
    <property type="protein sequence ID" value="TKW61879.1"/>
    <property type="molecule type" value="Genomic_DNA"/>
</dbReference>
<organism evidence="1 2">
    <name type="scientific">Blastochloris viridis</name>
    <name type="common">Rhodopseudomonas viridis</name>
    <dbReference type="NCBI Taxonomy" id="1079"/>
    <lineage>
        <taxon>Bacteria</taxon>
        <taxon>Pseudomonadati</taxon>
        <taxon>Pseudomonadota</taxon>
        <taxon>Alphaproteobacteria</taxon>
        <taxon>Hyphomicrobiales</taxon>
        <taxon>Blastochloridaceae</taxon>
        <taxon>Blastochloris</taxon>
    </lineage>
</organism>
<gene>
    <name evidence="1" type="ORF">DI628_04465</name>
</gene>
<accession>A0A6N4RF28</accession>
<comment type="caution">
    <text evidence="1">The sequence shown here is derived from an EMBL/GenBank/DDBJ whole genome shotgun (WGS) entry which is preliminary data.</text>
</comment>
<protein>
    <submittedName>
        <fullName evidence="1">Uncharacterized protein</fullName>
    </submittedName>
</protein>
<name>A0A6N4RF28_BLAVI</name>
<dbReference type="Proteomes" id="UP000320948">
    <property type="component" value="Unassembled WGS sequence"/>
</dbReference>
<evidence type="ECO:0000313" key="1">
    <source>
        <dbReference type="EMBL" id="TKW61879.1"/>
    </source>
</evidence>
<proteinExistence type="predicted"/>